<dbReference type="AlphaFoldDB" id="A0A918TWN4"/>
<dbReference type="Proteomes" id="UP000644507">
    <property type="component" value="Unassembled WGS sequence"/>
</dbReference>
<dbReference type="Pfam" id="PF07484">
    <property type="entry name" value="Collar"/>
    <property type="match status" value="1"/>
</dbReference>
<sequence length="333" mass="35593">MHALSITSLFLLFFTLPSFNLKASEVFNYSGKLRNESSVAFESGQYELGFRIWDSQSDGQLLWGRTLPVQVLDGSFNVLLGNDSGNPISGTRFNYIGDAFSLPETYIEISIVALPNGAAPSSTSAIFPRQRIASTAYSFRSESAESADNGVPPGLVSPFAGASPPEGWLLCNGQELNRIDYPELFATIGTAHGTSSETTFNLPDYRGLFLRGVDGPDGTNSDRDPDSATRIAIAPGGNTGNTLGSVQDDSFKAHRHFIASTQAPISGDDGDLVTQAGTLVWRRVNSNGGLGGFPDLAYEFGGNDEEATVGEASLSGSNETRPKNAYVNYIIKY</sequence>
<dbReference type="SUPFAM" id="SSF88874">
    <property type="entry name" value="Receptor-binding domain of short tail fibre protein gp12"/>
    <property type="match status" value="1"/>
</dbReference>
<dbReference type="InterPro" id="IPR037053">
    <property type="entry name" value="Phage_tail_collar_dom_sf"/>
</dbReference>
<proteinExistence type="predicted"/>
<keyword evidence="3" id="KW-1185">Reference proteome</keyword>
<evidence type="ECO:0000313" key="3">
    <source>
        <dbReference type="Proteomes" id="UP000644507"/>
    </source>
</evidence>
<reference evidence="2" key="2">
    <citation type="submission" date="2020-09" db="EMBL/GenBank/DDBJ databases">
        <authorList>
            <person name="Sun Q."/>
            <person name="Kim S."/>
        </authorList>
    </citation>
    <scope>NUCLEOTIDE SEQUENCE</scope>
    <source>
        <strain evidence="2">KCTC 12988</strain>
    </source>
</reference>
<dbReference type="Gene3D" id="3.90.1340.10">
    <property type="entry name" value="Phage tail collar domain"/>
    <property type="match status" value="1"/>
</dbReference>
<accession>A0A918TWN4</accession>
<protein>
    <recommendedName>
        <fullName evidence="1">Phage tail collar domain-containing protein</fullName>
    </recommendedName>
</protein>
<feature type="domain" description="Phage tail collar" evidence="1">
    <location>
        <begin position="154"/>
        <end position="209"/>
    </location>
</feature>
<evidence type="ECO:0000259" key="1">
    <source>
        <dbReference type="Pfam" id="PF07484"/>
    </source>
</evidence>
<comment type="caution">
    <text evidence="2">The sequence shown here is derived from an EMBL/GenBank/DDBJ whole genome shotgun (WGS) entry which is preliminary data.</text>
</comment>
<dbReference type="RefSeq" id="WP_189573343.1">
    <property type="nucleotide sequence ID" value="NZ_BMXI01000019.1"/>
</dbReference>
<organism evidence="2 3">
    <name type="scientific">Roseibacillus persicicus</name>
    <dbReference type="NCBI Taxonomy" id="454148"/>
    <lineage>
        <taxon>Bacteria</taxon>
        <taxon>Pseudomonadati</taxon>
        <taxon>Verrucomicrobiota</taxon>
        <taxon>Verrucomicrobiia</taxon>
        <taxon>Verrucomicrobiales</taxon>
        <taxon>Verrucomicrobiaceae</taxon>
        <taxon>Roseibacillus</taxon>
    </lineage>
</organism>
<evidence type="ECO:0000313" key="2">
    <source>
        <dbReference type="EMBL" id="GHC65194.1"/>
    </source>
</evidence>
<reference evidence="2" key="1">
    <citation type="journal article" date="2014" name="Int. J. Syst. Evol. Microbiol.">
        <title>Complete genome sequence of Corynebacterium casei LMG S-19264T (=DSM 44701T), isolated from a smear-ripened cheese.</title>
        <authorList>
            <consortium name="US DOE Joint Genome Institute (JGI-PGF)"/>
            <person name="Walter F."/>
            <person name="Albersmeier A."/>
            <person name="Kalinowski J."/>
            <person name="Ruckert C."/>
        </authorList>
    </citation>
    <scope>NUCLEOTIDE SEQUENCE</scope>
    <source>
        <strain evidence="2">KCTC 12988</strain>
    </source>
</reference>
<gene>
    <name evidence="2" type="ORF">GCM10007100_36150</name>
</gene>
<name>A0A918TWN4_9BACT</name>
<dbReference type="EMBL" id="BMXI01000019">
    <property type="protein sequence ID" value="GHC65194.1"/>
    <property type="molecule type" value="Genomic_DNA"/>
</dbReference>
<dbReference type="InterPro" id="IPR011083">
    <property type="entry name" value="Phage_tail_collar_dom"/>
</dbReference>